<keyword evidence="3" id="KW-1185">Reference proteome</keyword>
<dbReference type="Gene3D" id="3.40.50.2000">
    <property type="entry name" value="Glycogen Phosphorylase B"/>
    <property type="match status" value="2"/>
</dbReference>
<name>A0A327KTY6_9BRAD</name>
<comment type="similarity">
    <text evidence="1">Belongs to the glycosyltransferase 20 family.</text>
</comment>
<evidence type="ECO:0000256" key="1">
    <source>
        <dbReference type="ARBA" id="ARBA00008799"/>
    </source>
</evidence>
<dbReference type="SUPFAM" id="SSF53756">
    <property type="entry name" value="UDP-Glycosyltransferase/glycogen phosphorylase"/>
    <property type="match status" value="1"/>
</dbReference>
<dbReference type="EMBL" id="NPEX01000202">
    <property type="protein sequence ID" value="RAI41123.1"/>
    <property type="molecule type" value="Genomic_DNA"/>
</dbReference>
<dbReference type="OrthoDB" id="9815690at2"/>
<organism evidence="2 3">
    <name type="scientific">Rhodoplanes roseus</name>
    <dbReference type="NCBI Taxonomy" id="29409"/>
    <lineage>
        <taxon>Bacteria</taxon>
        <taxon>Pseudomonadati</taxon>
        <taxon>Pseudomonadota</taxon>
        <taxon>Alphaproteobacteria</taxon>
        <taxon>Hyphomicrobiales</taxon>
        <taxon>Nitrobacteraceae</taxon>
        <taxon>Rhodoplanes</taxon>
    </lineage>
</organism>
<comment type="caution">
    <text evidence="2">The sequence shown here is derived from an EMBL/GenBank/DDBJ whole genome shotgun (WGS) entry which is preliminary data.</text>
</comment>
<evidence type="ECO:0000313" key="2">
    <source>
        <dbReference type="EMBL" id="RAI41123.1"/>
    </source>
</evidence>
<accession>A0A327KTY6</accession>
<dbReference type="GO" id="GO:0003825">
    <property type="term" value="F:alpha,alpha-trehalose-phosphate synthase (UDP-forming) activity"/>
    <property type="evidence" value="ECO:0007669"/>
    <property type="project" value="TreeGrafter"/>
</dbReference>
<proteinExistence type="inferred from homology"/>
<dbReference type="AlphaFoldDB" id="A0A327KTY6"/>
<gene>
    <name evidence="2" type="ORF">CH341_22315</name>
</gene>
<dbReference type="CDD" id="cd03788">
    <property type="entry name" value="GT20_TPS"/>
    <property type="match status" value="1"/>
</dbReference>
<sequence length="488" mass="53379">MDIVVVSNRVARVKADEPVTGGLAAALLPAVTESGAIWVGASGRTRDVCGKEPFVEVEALGKGALATLDLPSAHYRGYYEGFANSALWPALHSRADLINTSPQDYASYREVNCYMARALLRFCRTKGMVWVQDYHFLPLGADLRKLGVTQPIGFFLHTPLPGRDMLVTIPHHRELIETMLAYDLIGFQTIDGKRNFEDYVRRELGLPVVGSSVRSRHGETRLGVFPISIDTELFANRATKAAARPEVSRLRSSLQGAKLIIGVDRVDYSKGLGNRVRGFAELLDNEPSVRRGVTMMQVAVPSRGDIPAYKALKSEIATLVSDVNGRYGEPDWTPIRYLNKGFSQTTLAGFYRTANVGLVTPLNDGMNLVAKEYVAAQNPFDPGVLVLSEFAGAARELDAALIVNPHDSSAIAGALGRALTMSAEERSERWQTMMKVLRASSVQLWFANFVRALDDSAYMALPVVTKVPTVPATGSRGSEAPVVRFERH</sequence>
<evidence type="ECO:0000313" key="3">
    <source>
        <dbReference type="Proteomes" id="UP000249130"/>
    </source>
</evidence>
<dbReference type="InterPro" id="IPR001830">
    <property type="entry name" value="Glyco_trans_20"/>
</dbReference>
<dbReference type="RefSeq" id="WP_111421200.1">
    <property type="nucleotide sequence ID" value="NZ_NPEX01000202.1"/>
</dbReference>
<dbReference type="Pfam" id="PF00982">
    <property type="entry name" value="Glyco_transf_20"/>
    <property type="match status" value="1"/>
</dbReference>
<dbReference type="GO" id="GO:0005992">
    <property type="term" value="P:trehalose biosynthetic process"/>
    <property type="evidence" value="ECO:0007669"/>
    <property type="project" value="InterPro"/>
</dbReference>
<dbReference type="PANTHER" id="PTHR10788">
    <property type="entry name" value="TREHALOSE-6-PHOSPHATE SYNTHASE"/>
    <property type="match status" value="1"/>
</dbReference>
<protein>
    <submittedName>
        <fullName evidence="2">Trehalose-6-phosphate synthase</fullName>
    </submittedName>
</protein>
<dbReference type="Proteomes" id="UP000249130">
    <property type="component" value="Unassembled WGS sequence"/>
</dbReference>
<dbReference type="PANTHER" id="PTHR10788:SF106">
    <property type="entry name" value="BCDNA.GH08860"/>
    <property type="match status" value="1"/>
</dbReference>
<reference evidence="2 3" key="1">
    <citation type="submission" date="2017-07" db="EMBL/GenBank/DDBJ databases">
        <title>Draft Genome Sequences of Select Purple Nonsulfur Bacteria.</title>
        <authorList>
            <person name="Lasarre B."/>
            <person name="Mckinlay J.B."/>
        </authorList>
    </citation>
    <scope>NUCLEOTIDE SEQUENCE [LARGE SCALE GENOMIC DNA]</scope>
    <source>
        <strain evidence="2 3">DSM 5909</strain>
    </source>
</reference>